<accession>D4H145</accession>
<dbReference type="GO" id="GO:0015293">
    <property type="term" value="F:symporter activity"/>
    <property type="evidence" value="ECO:0007669"/>
    <property type="project" value="UniProtKB-KW"/>
</dbReference>
<feature type="transmembrane region" description="Helical" evidence="7">
    <location>
        <begin position="37"/>
        <end position="62"/>
    </location>
</feature>
<feature type="transmembrane region" description="Helical" evidence="7">
    <location>
        <begin position="139"/>
        <end position="159"/>
    </location>
</feature>
<evidence type="ECO:0000256" key="1">
    <source>
        <dbReference type="ARBA" id="ARBA00004141"/>
    </source>
</evidence>
<evidence type="ECO:0000313" key="8">
    <source>
        <dbReference type="EMBL" id="ADD68708.1"/>
    </source>
</evidence>
<feature type="transmembrane region" description="Helical" evidence="7">
    <location>
        <begin position="82"/>
        <end position="102"/>
    </location>
</feature>
<evidence type="ECO:0000256" key="5">
    <source>
        <dbReference type="ARBA" id="ARBA00023136"/>
    </source>
</evidence>
<dbReference type="PANTHER" id="PTHR42948">
    <property type="entry name" value="TRANSPORTER"/>
    <property type="match status" value="1"/>
</dbReference>
<dbReference type="SUPFAM" id="SSF161070">
    <property type="entry name" value="SNF-like"/>
    <property type="match status" value="1"/>
</dbReference>
<keyword evidence="2 6" id="KW-0813">Transport</keyword>
<dbReference type="InterPro" id="IPR000175">
    <property type="entry name" value="Na/ntran_symport"/>
</dbReference>
<dbReference type="PROSITE" id="PS50267">
    <property type="entry name" value="NA_NEUROTRAN_SYMP_3"/>
    <property type="match status" value="1"/>
</dbReference>
<reference evidence="8 9" key="1">
    <citation type="journal article" date="2010" name="Stand. Genomic Sci.">
        <title>Complete genome sequence of Denitrovibrio acetiphilus type strain (N2460).</title>
        <authorList>
            <person name="Kiss H."/>
            <person name="Lang E."/>
            <person name="Lapidus A."/>
            <person name="Copeland A."/>
            <person name="Nolan M."/>
            <person name="Glavina Del Rio T."/>
            <person name="Chen F."/>
            <person name="Lucas S."/>
            <person name="Tice H."/>
            <person name="Cheng J.F."/>
            <person name="Han C."/>
            <person name="Goodwin L."/>
            <person name="Pitluck S."/>
            <person name="Liolios K."/>
            <person name="Pati A."/>
            <person name="Ivanova N."/>
            <person name="Mavromatis K."/>
            <person name="Chen A."/>
            <person name="Palaniappan K."/>
            <person name="Land M."/>
            <person name="Hauser L."/>
            <person name="Chang Y.J."/>
            <person name="Jeffries C.D."/>
            <person name="Detter J.C."/>
            <person name="Brettin T."/>
            <person name="Spring S."/>
            <person name="Rohde M."/>
            <person name="Goker M."/>
            <person name="Woyke T."/>
            <person name="Bristow J."/>
            <person name="Eisen J.A."/>
            <person name="Markowitz V."/>
            <person name="Hugenholtz P."/>
            <person name="Kyrpides N.C."/>
            <person name="Klenk H.P."/>
        </authorList>
    </citation>
    <scope>NUCLEOTIDE SEQUENCE [LARGE SCALE GENOMIC DNA]</scope>
    <source>
        <strain evidence="9">DSM 12809 / NBRC 114555 / N2460</strain>
    </source>
</reference>
<keyword evidence="3 6" id="KW-0812">Transmembrane</keyword>
<dbReference type="OrthoDB" id="9762833at2"/>
<dbReference type="AlphaFoldDB" id="D4H145"/>
<dbReference type="InterPro" id="IPR037272">
    <property type="entry name" value="SNS_sf"/>
</dbReference>
<name>D4H145_DENA2</name>
<dbReference type="NCBIfam" id="NF037979">
    <property type="entry name" value="Na_transp"/>
    <property type="match status" value="1"/>
</dbReference>
<feature type="transmembrane region" description="Helical" evidence="7">
    <location>
        <begin position="420"/>
        <end position="438"/>
    </location>
</feature>
<keyword evidence="9" id="KW-1185">Reference proteome</keyword>
<dbReference type="GO" id="GO:0016020">
    <property type="term" value="C:membrane"/>
    <property type="evidence" value="ECO:0007669"/>
    <property type="project" value="UniProtKB-SubCell"/>
</dbReference>
<evidence type="ECO:0000313" key="9">
    <source>
        <dbReference type="Proteomes" id="UP000002012"/>
    </source>
</evidence>
<keyword evidence="4 7" id="KW-1133">Transmembrane helix</keyword>
<dbReference type="CDD" id="cd10336">
    <property type="entry name" value="SLC6sbd_Tyt1-Like"/>
    <property type="match status" value="1"/>
</dbReference>
<dbReference type="RefSeq" id="WP_013011218.1">
    <property type="nucleotide sequence ID" value="NC_013943.1"/>
</dbReference>
<dbReference type="PROSITE" id="PS00610">
    <property type="entry name" value="NA_NEUROTRAN_SYMP_1"/>
    <property type="match status" value="1"/>
</dbReference>
<feature type="transmembrane region" description="Helical" evidence="7">
    <location>
        <begin position="216"/>
        <end position="237"/>
    </location>
</feature>
<dbReference type="STRING" id="522772.Dacet_1945"/>
<evidence type="ECO:0000256" key="7">
    <source>
        <dbReference type="SAM" id="Phobius"/>
    </source>
</evidence>
<dbReference type="PANTHER" id="PTHR42948:SF1">
    <property type="entry name" value="TRANSPORTER"/>
    <property type="match status" value="1"/>
</dbReference>
<dbReference type="Pfam" id="PF00209">
    <property type="entry name" value="SNF"/>
    <property type="match status" value="2"/>
</dbReference>
<comment type="similarity">
    <text evidence="6">Belongs to the sodium:neurotransmitter symporter (SNF) (TC 2.A.22) family.</text>
</comment>
<feature type="transmembrane region" description="Helical" evidence="7">
    <location>
        <begin position="171"/>
        <end position="189"/>
    </location>
</feature>
<keyword evidence="5 7" id="KW-0472">Membrane</keyword>
<dbReference type="Proteomes" id="UP000002012">
    <property type="component" value="Chromosome"/>
</dbReference>
<comment type="subcellular location">
    <subcellularLocation>
        <location evidence="1">Membrane</location>
        <topology evidence="1">Multi-pass membrane protein</topology>
    </subcellularLocation>
</comment>
<dbReference type="EMBL" id="CP001968">
    <property type="protein sequence ID" value="ADD68708.1"/>
    <property type="molecule type" value="Genomic_DNA"/>
</dbReference>
<organism evidence="8 9">
    <name type="scientific">Denitrovibrio acetiphilus (strain DSM 12809 / NBRC 114555 / N2460)</name>
    <dbReference type="NCBI Taxonomy" id="522772"/>
    <lineage>
        <taxon>Bacteria</taxon>
        <taxon>Pseudomonadati</taxon>
        <taxon>Deferribacterota</taxon>
        <taxon>Deferribacteres</taxon>
        <taxon>Deferribacterales</taxon>
        <taxon>Geovibrionaceae</taxon>
        <taxon>Denitrovibrio</taxon>
    </lineage>
</organism>
<feature type="transmembrane region" description="Helical" evidence="7">
    <location>
        <begin position="381"/>
        <end position="399"/>
    </location>
</feature>
<gene>
    <name evidence="8" type="ordered locus">Dacet_1945</name>
</gene>
<dbReference type="InterPro" id="IPR047218">
    <property type="entry name" value="YocR/YhdH-like"/>
</dbReference>
<evidence type="ECO:0000256" key="3">
    <source>
        <dbReference type="ARBA" id="ARBA00022692"/>
    </source>
</evidence>
<protein>
    <recommendedName>
        <fullName evidence="6">Transporter</fullName>
    </recommendedName>
</protein>
<proteinExistence type="inferred from homology"/>
<dbReference type="PaxDb" id="522772-Dacet_1945"/>
<dbReference type="PRINTS" id="PR00176">
    <property type="entry name" value="NANEUSMPORT"/>
</dbReference>
<dbReference type="eggNOG" id="COG0733">
    <property type="taxonomic scope" value="Bacteria"/>
</dbReference>
<evidence type="ECO:0000256" key="2">
    <source>
        <dbReference type="ARBA" id="ARBA00022448"/>
    </source>
</evidence>
<feature type="transmembrane region" description="Helical" evidence="7">
    <location>
        <begin position="303"/>
        <end position="329"/>
    </location>
</feature>
<sequence length="445" mass="48641" precursor="true">MRNHWSSQLGFLLAAVGSAVGLGNIWKFPYITGMNGGGAFVIVYLIAIVICGLPLLIAELLIGRETQKDIVGSFKSLSKNPLWSNLGWLNFAASFIILSYYGTVAGWTLDYLLKSVTASYIHLPAEEITGLFGQLVGDAYTQLLYFTIFMILTVLVVLNGVKKGLERWNKILMPSLFVILVIMFVYAMTTDGAAKGIRFMFYPDFSRLSVDGVLEAIGHSFFTLSLAMGIMVTYGSYMDQKESIFPMASRVAILDTVVALVAGLALFPIVFTVGLEPAAGPGLIFKTLPQVFAVIPFGHQLSLLFFVLLSFAALSSMISIFEVVVAYLIDEKGIGRTKASLIMGVAVYIAGIPVALSYNVLSDFTIIGMPILDGLDNIASNYMLPIGGMLTSVYVGYALKKEIARQQIVDSDKLVKVFNVWFFLIRFVTPVTIFIVFLNKIGLFG</sequence>
<dbReference type="InParanoid" id="D4H145"/>
<evidence type="ECO:0000256" key="6">
    <source>
        <dbReference type="RuleBase" id="RU003732"/>
    </source>
</evidence>
<keyword evidence="6" id="KW-0769">Symport</keyword>
<dbReference type="HOGENOM" id="CLU_006855_3_4_0"/>
<feature type="transmembrane region" description="Helical" evidence="7">
    <location>
        <begin position="249"/>
        <end position="271"/>
    </location>
</feature>
<evidence type="ECO:0000256" key="4">
    <source>
        <dbReference type="ARBA" id="ARBA00022989"/>
    </source>
</evidence>
<feature type="transmembrane region" description="Helical" evidence="7">
    <location>
        <begin position="341"/>
        <end position="361"/>
    </location>
</feature>
<dbReference type="KEGG" id="dap:Dacet_1945"/>